<gene>
    <name evidence="3" type="ORF">LTLLF_145220</name>
</gene>
<evidence type="ECO:0000313" key="4">
    <source>
        <dbReference type="Proteomes" id="UP000710432"/>
    </source>
</evidence>
<dbReference type="Proteomes" id="UP000710432">
    <property type="component" value="Unassembled WGS sequence"/>
</dbReference>
<reference evidence="3" key="1">
    <citation type="submission" date="2020-03" db="EMBL/GenBank/DDBJ databases">
        <title>Studies in the Genomics of Life Span.</title>
        <authorList>
            <person name="Glass D."/>
        </authorList>
    </citation>
    <scope>NUCLEOTIDE SEQUENCE</scope>
    <source>
        <strain evidence="3">LTLLF</strain>
        <tissue evidence="3">Muscle</tissue>
    </source>
</reference>
<dbReference type="EMBL" id="JAATJU010021982">
    <property type="protein sequence ID" value="KAH0512397.1"/>
    <property type="molecule type" value="Genomic_DNA"/>
</dbReference>
<evidence type="ECO:0000313" key="3">
    <source>
        <dbReference type="EMBL" id="KAH0512397.1"/>
    </source>
</evidence>
<feature type="compositionally biased region" description="Basic and acidic residues" evidence="1">
    <location>
        <begin position="242"/>
        <end position="251"/>
    </location>
</feature>
<feature type="region of interest" description="Disordered" evidence="1">
    <location>
        <begin position="131"/>
        <end position="154"/>
    </location>
</feature>
<evidence type="ECO:0000259" key="2">
    <source>
        <dbReference type="Pfam" id="PF14836"/>
    </source>
</evidence>
<organism evidence="3 4">
    <name type="scientific">Microtus ochrogaster</name>
    <name type="common">Prairie vole</name>
    <dbReference type="NCBI Taxonomy" id="79684"/>
    <lineage>
        <taxon>Eukaryota</taxon>
        <taxon>Metazoa</taxon>
        <taxon>Chordata</taxon>
        <taxon>Craniata</taxon>
        <taxon>Vertebrata</taxon>
        <taxon>Euteleostomi</taxon>
        <taxon>Mammalia</taxon>
        <taxon>Eutheria</taxon>
        <taxon>Euarchontoglires</taxon>
        <taxon>Glires</taxon>
        <taxon>Rodentia</taxon>
        <taxon>Myomorpha</taxon>
        <taxon>Muroidea</taxon>
        <taxon>Cricetidae</taxon>
        <taxon>Arvicolinae</taxon>
        <taxon>Microtus</taxon>
    </lineage>
</organism>
<dbReference type="AlphaFoldDB" id="A0A8J6GK57"/>
<feature type="compositionally biased region" description="Basic and acidic residues" evidence="1">
    <location>
        <begin position="132"/>
        <end position="143"/>
    </location>
</feature>
<sequence length="399" mass="43151">MAAQARTPRSRSRILGCSSVLRFLRSLVGSKGSSNKSLARSGPSPSQEQKVVSPRIGPRGGRWRRAPRLHAVVPRVLSGAPSNVPLHDAFGLGTGDMGSQTLTSKDTLKLRAQGVQVTSVPTREITEVLGHLSEKKGEEKETAGETSGASGASDREHFAQALEEEQGCQQWVPGPLALAPGALVKEEEEGPCLIEIGDLRMTSCKVGSTPWNYLLGLYKQLQKSAMAKAQRPGVPQFPPKDGLSHEEKGEREEAEEDSYLKLCAPCVTATSQSQLQMMFRATDTVGFVESELKKILAVRRESRLWKVGNPEGRELLTQPDITLEEAGMVDGQSVEHKAWGMEHCKGRMCGPIAGEWWAGCSSHSIYGEAEKRPLHLLLTLALGGSDSGDPCDIPEMPDP</sequence>
<feature type="region of interest" description="Disordered" evidence="1">
    <location>
        <begin position="31"/>
        <end position="65"/>
    </location>
</feature>
<evidence type="ECO:0000256" key="1">
    <source>
        <dbReference type="SAM" id="MobiDB-lite"/>
    </source>
</evidence>
<comment type="caution">
    <text evidence="3">The sequence shown here is derived from an EMBL/GenBank/DDBJ whole genome shotgun (WGS) entry which is preliminary data.</text>
</comment>
<feature type="compositionally biased region" description="Polar residues" evidence="1">
    <location>
        <begin position="31"/>
        <end position="50"/>
    </location>
</feature>
<proteinExistence type="predicted"/>
<feature type="region of interest" description="Disordered" evidence="1">
    <location>
        <begin position="229"/>
        <end position="251"/>
    </location>
</feature>
<accession>A0A8J6GK57</accession>
<name>A0A8J6GK57_MICOH</name>
<dbReference type="InterPro" id="IPR028135">
    <property type="entry name" value="Ub_USP-typ"/>
</dbReference>
<dbReference type="Gene3D" id="3.10.20.90">
    <property type="entry name" value="Phosphatidylinositol 3-kinase Catalytic Subunit, Chain A, domain 1"/>
    <property type="match status" value="1"/>
</dbReference>
<protein>
    <submittedName>
        <fullName evidence="3">Gametogenetin-binding protein 1</fullName>
    </submittedName>
</protein>
<feature type="domain" description="Ubiquitin-like" evidence="2">
    <location>
        <begin position="260"/>
        <end position="334"/>
    </location>
</feature>
<dbReference type="Pfam" id="PF14836">
    <property type="entry name" value="Ubiquitin_3"/>
    <property type="match status" value="1"/>
</dbReference>